<sequence length="371" mass="41770">MMKGKRKVVPHAAPKKSPRPGAGKRLGIALRTSEENLLGPMEVELEVLAEEEGDSTLIEASSAPSEACYDEPDGENLLTDEDDALPIQPIRELFVEGHAAADAEGCACPSVQAGIVITLNGDVIVPLEASLLKRQAIGPLSRLAPRGDLGSGPIRAEQLRHAGKEIVKVNRDEILCGPQVFHEARLHPLKPKDVWPTLQPPNRSHLLATTFVHTPLWGLVPLRVFFEGSHWTEIMEFVQDLIDREDPAKPFSTAYLWREAQNKYSDWLASYSDDRVFRNKLGQEGIPKAKGRREIHDFAQRYVRDTGIRRLPAGGVKAVLDDMLQRYPQMFRKQTQVCRDDEKYRRFVLKRLERVLQEKLRTVADEEGWPS</sequence>
<evidence type="ECO:0000256" key="1">
    <source>
        <dbReference type="SAM" id="MobiDB-lite"/>
    </source>
</evidence>
<comment type="caution">
    <text evidence="2">The sequence shown here is derived from an EMBL/GenBank/DDBJ whole genome shotgun (WGS) entry which is preliminary data.</text>
</comment>
<protein>
    <submittedName>
        <fullName evidence="2">Uncharacterized protein</fullName>
    </submittedName>
</protein>
<name>A0A832EJJ4_9BACT</name>
<dbReference type="AlphaFoldDB" id="A0A832EJJ4"/>
<feature type="region of interest" description="Disordered" evidence="1">
    <location>
        <begin position="1"/>
        <end position="25"/>
    </location>
</feature>
<gene>
    <name evidence="2" type="ORF">ENS06_09745</name>
</gene>
<feature type="compositionally biased region" description="Basic residues" evidence="1">
    <location>
        <begin position="1"/>
        <end position="18"/>
    </location>
</feature>
<evidence type="ECO:0000313" key="2">
    <source>
        <dbReference type="EMBL" id="HFK97584.1"/>
    </source>
</evidence>
<accession>A0A832EJJ4</accession>
<dbReference type="EMBL" id="DSTK01000029">
    <property type="protein sequence ID" value="HFK97584.1"/>
    <property type="molecule type" value="Genomic_DNA"/>
</dbReference>
<reference evidence="2" key="1">
    <citation type="journal article" date="2020" name="mSystems">
        <title>Genome- and Community-Level Interaction Insights into Carbon Utilization and Element Cycling Functions of Hydrothermarchaeota in Hydrothermal Sediment.</title>
        <authorList>
            <person name="Zhou Z."/>
            <person name="Liu Y."/>
            <person name="Xu W."/>
            <person name="Pan J."/>
            <person name="Luo Z.H."/>
            <person name="Li M."/>
        </authorList>
    </citation>
    <scope>NUCLEOTIDE SEQUENCE [LARGE SCALE GENOMIC DNA]</scope>
    <source>
        <strain evidence="2">SpSt-456</strain>
    </source>
</reference>
<organism evidence="2">
    <name type="scientific">Desulfacinum infernum</name>
    <dbReference type="NCBI Taxonomy" id="35837"/>
    <lineage>
        <taxon>Bacteria</taxon>
        <taxon>Pseudomonadati</taxon>
        <taxon>Thermodesulfobacteriota</taxon>
        <taxon>Syntrophobacteria</taxon>
        <taxon>Syntrophobacterales</taxon>
        <taxon>Syntrophobacteraceae</taxon>
        <taxon>Desulfacinum</taxon>
    </lineage>
</organism>
<proteinExistence type="predicted"/>